<accession>A0A8K1GIJ8</accession>
<dbReference type="AlphaFoldDB" id="A0A8K1GIJ8"/>
<evidence type="ECO:0000313" key="2">
    <source>
        <dbReference type="Proteomes" id="UP000796761"/>
    </source>
</evidence>
<proteinExistence type="predicted"/>
<gene>
    <name evidence="1" type="ORF">HGM15179_008591</name>
</gene>
<reference evidence="1" key="1">
    <citation type="submission" date="2019-04" db="EMBL/GenBank/DDBJ databases">
        <title>Genome assembly of Zosterops borbonicus 15179.</title>
        <authorList>
            <person name="Leroy T."/>
            <person name="Anselmetti Y."/>
            <person name="Tilak M.-K."/>
            <person name="Nabholz B."/>
        </authorList>
    </citation>
    <scope>NUCLEOTIDE SEQUENCE</scope>
    <source>
        <strain evidence="1">HGM_15179</strain>
        <tissue evidence="1">Muscle</tissue>
    </source>
</reference>
<evidence type="ECO:0000313" key="1">
    <source>
        <dbReference type="EMBL" id="TRZ18536.1"/>
    </source>
</evidence>
<keyword evidence="2" id="KW-1185">Reference proteome</keyword>
<name>A0A8K1GIJ8_9PASS</name>
<organism evidence="1 2">
    <name type="scientific">Zosterops borbonicus</name>
    <dbReference type="NCBI Taxonomy" id="364589"/>
    <lineage>
        <taxon>Eukaryota</taxon>
        <taxon>Metazoa</taxon>
        <taxon>Chordata</taxon>
        <taxon>Craniata</taxon>
        <taxon>Vertebrata</taxon>
        <taxon>Euteleostomi</taxon>
        <taxon>Archelosauria</taxon>
        <taxon>Archosauria</taxon>
        <taxon>Dinosauria</taxon>
        <taxon>Saurischia</taxon>
        <taxon>Theropoda</taxon>
        <taxon>Coelurosauria</taxon>
        <taxon>Aves</taxon>
        <taxon>Neognathae</taxon>
        <taxon>Neoaves</taxon>
        <taxon>Telluraves</taxon>
        <taxon>Australaves</taxon>
        <taxon>Passeriformes</taxon>
        <taxon>Sylvioidea</taxon>
        <taxon>Zosteropidae</taxon>
        <taxon>Zosterops</taxon>
    </lineage>
</organism>
<sequence length="112" mass="12666">MKQFGDKHWLKRVQDGSKYCNTNPFCPEFPPYLMVPPQMILAERDEAAQNQVEKCFSKHCAELSQSGKVGQNHVHSCFAAAHSEWPDKVPESHCFGLQSALISKNSSYSHDL</sequence>
<dbReference type="Proteomes" id="UP000796761">
    <property type="component" value="Unassembled WGS sequence"/>
</dbReference>
<protein>
    <submittedName>
        <fullName evidence="1">Uncharacterized protein</fullName>
    </submittedName>
</protein>
<comment type="caution">
    <text evidence="1">The sequence shown here is derived from an EMBL/GenBank/DDBJ whole genome shotgun (WGS) entry which is preliminary data.</text>
</comment>
<dbReference type="EMBL" id="SWJQ01000220">
    <property type="protein sequence ID" value="TRZ18536.1"/>
    <property type="molecule type" value="Genomic_DNA"/>
</dbReference>